<keyword evidence="3" id="KW-0804">Transcription</keyword>
<gene>
    <name evidence="5" type="ORF">EXN61_16380</name>
</gene>
<reference evidence="5 6" key="1">
    <citation type="journal article" date="2019" name="Appl. Microbiol. Biotechnol.">
        <title>Differential efficiency of wild type rhizogenic strains for rol gene transformation of plants.</title>
        <authorList>
            <person name="Desmet S."/>
            <person name="De Keyser E."/>
            <person name="Van Vaerenbergh J."/>
            <person name="Baeyen S."/>
            <person name="Van Huylenbroeck J."/>
            <person name="Geelen D."/>
            <person name="Dhooghe E."/>
        </authorList>
    </citation>
    <scope>NUCLEOTIDE SEQUENCE [LARGE SCALE GENOMIC DNA]</scope>
    <source>
        <strain evidence="5 6">MAFF210266</strain>
    </source>
</reference>
<dbReference type="InterPro" id="IPR009057">
    <property type="entry name" value="Homeodomain-like_sf"/>
</dbReference>
<comment type="caution">
    <text evidence="5">The sequence shown here is derived from an EMBL/GenBank/DDBJ whole genome shotgun (WGS) entry which is preliminary data.</text>
</comment>
<proteinExistence type="predicted"/>
<evidence type="ECO:0000256" key="3">
    <source>
        <dbReference type="ARBA" id="ARBA00023163"/>
    </source>
</evidence>
<evidence type="ECO:0000256" key="2">
    <source>
        <dbReference type="ARBA" id="ARBA00023125"/>
    </source>
</evidence>
<dbReference type="GO" id="GO:0043565">
    <property type="term" value="F:sequence-specific DNA binding"/>
    <property type="evidence" value="ECO:0007669"/>
    <property type="project" value="InterPro"/>
</dbReference>
<dbReference type="PANTHER" id="PTHR46796">
    <property type="entry name" value="HTH-TYPE TRANSCRIPTIONAL ACTIVATOR RHAS-RELATED"/>
    <property type="match status" value="1"/>
</dbReference>
<protein>
    <submittedName>
        <fullName evidence="5">AraC family transcriptional regulator</fullName>
    </submittedName>
</protein>
<dbReference type="SUPFAM" id="SSF46689">
    <property type="entry name" value="Homeodomain-like"/>
    <property type="match status" value="2"/>
</dbReference>
<dbReference type="Pfam" id="PF12833">
    <property type="entry name" value="HTH_18"/>
    <property type="match status" value="1"/>
</dbReference>
<dbReference type="PROSITE" id="PS00041">
    <property type="entry name" value="HTH_ARAC_FAMILY_1"/>
    <property type="match status" value="1"/>
</dbReference>
<sequence length="322" mass="35005">MLKWLLFVIDRPNMDPLSDIVDLLRPSAAVSKPISGKGRWGVRYRPHDAPGFALVLAGAAWVMMEGRAPLRLICGDFLLLPTTPAFSLCSETDVECVPVEPQDRAVRHGEQEGAPDFVALGGSFRFERINASLLLSLMPEMIYVPAAEKGASRLARLIELLSEECAGEDPGKELIIRRMLEVLLVEALRRPGVGNAAIPAGLVKAMRLPGLARALSAMHEDVRVGWTVAELAGIAGMSRSGFSARFVDMVGCAPIEYLARWRMALARDALLRGVKSLDRIADEIGYESASAFSTAFRRRMGVAPGSFARANNDDHPHSTAFL</sequence>
<dbReference type="InterPro" id="IPR032783">
    <property type="entry name" value="AraC_lig"/>
</dbReference>
<evidence type="ECO:0000256" key="1">
    <source>
        <dbReference type="ARBA" id="ARBA00023015"/>
    </source>
</evidence>
<dbReference type="GO" id="GO:0003700">
    <property type="term" value="F:DNA-binding transcription factor activity"/>
    <property type="evidence" value="ECO:0007669"/>
    <property type="project" value="InterPro"/>
</dbReference>
<dbReference type="Proteomes" id="UP000317023">
    <property type="component" value="Unassembled WGS sequence"/>
</dbReference>
<dbReference type="Pfam" id="PF12852">
    <property type="entry name" value="Cupin_6"/>
    <property type="match status" value="1"/>
</dbReference>
<dbReference type="EMBL" id="SGOE01000004">
    <property type="protein sequence ID" value="TRB05391.1"/>
    <property type="molecule type" value="Genomic_DNA"/>
</dbReference>
<dbReference type="PROSITE" id="PS01124">
    <property type="entry name" value="HTH_ARAC_FAMILY_2"/>
    <property type="match status" value="1"/>
</dbReference>
<feature type="domain" description="HTH araC/xylS-type" evidence="4">
    <location>
        <begin position="212"/>
        <end position="310"/>
    </location>
</feature>
<organism evidence="5 6">
    <name type="scientific">Agrobacterium tumefaciens</name>
    <dbReference type="NCBI Taxonomy" id="358"/>
    <lineage>
        <taxon>Bacteria</taxon>
        <taxon>Pseudomonadati</taxon>
        <taxon>Pseudomonadota</taxon>
        <taxon>Alphaproteobacteria</taxon>
        <taxon>Hyphomicrobiales</taxon>
        <taxon>Rhizobiaceae</taxon>
        <taxon>Rhizobium/Agrobacterium group</taxon>
        <taxon>Agrobacterium</taxon>
        <taxon>Agrobacterium tumefaciens complex</taxon>
    </lineage>
</organism>
<dbReference type="InterPro" id="IPR050204">
    <property type="entry name" value="AraC_XylS_family_regulators"/>
</dbReference>
<evidence type="ECO:0000259" key="4">
    <source>
        <dbReference type="PROSITE" id="PS01124"/>
    </source>
</evidence>
<dbReference type="InterPro" id="IPR018060">
    <property type="entry name" value="HTH_AraC"/>
</dbReference>
<evidence type="ECO:0000313" key="5">
    <source>
        <dbReference type="EMBL" id="TRB05391.1"/>
    </source>
</evidence>
<evidence type="ECO:0000313" key="6">
    <source>
        <dbReference type="Proteomes" id="UP000317023"/>
    </source>
</evidence>
<dbReference type="AlphaFoldDB" id="A0A546XXC5"/>
<keyword evidence="2" id="KW-0238">DNA-binding</keyword>
<accession>A0A546XXC5</accession>
<dbReference type="Gene3D" id="1.10.10.60">
    <property type="entry name" value="Homeodomain-like"/>
    <property type="match status" value="2"/>
</dbReference>
<dbReference type="PANTHER" id="PTHR46796:SF7">
    <property type="entry name" value="ARAC FAMILY TRANSCRIPTIONAL REGULATOR"/>
    <property type="match status" value="1"/>
</dbReference>
<dbReference type="InterPro" id="IPR018062">
    <property type="entry name" value="HTH_AraC-typ_CS"/>
</dbReference>
<name>A0A546XXC5_AGRTU</name>
<keyword evidence="1" id="KW-0805">Transcription regulation</keyword>
<dbReference type="SMART" id="SM00342">
    <property type="entry name" value="HTH_ARAC"/>
    <property type="match status" value="1"/>
</dbReference>